<evidence type="ECO:0000256" key="4">
    <source>
        <dbReference type="ARBA" id="ARBA00022723"/>
    </source>
</evidence>
<dbReference type="InterPro" id="IPR050626">
    <property type="entry name" value="Peptidase_M16"/>
</dbReference>
<dbReference type="EMBL" id="QEWR01000003">
    <property type="protein sequence ID" value="PWD83175.1"/>
    <property type="molecule type" value="Genomic_DNA"/>
</dbReference>
<keyword evidence="14" id="KW-1185">Reference proteome</keyword>
<protein>
    <submittedName>
        <fullName evidence="13">Insulinase family protein</fullName>
    </submittedName>
</protein>
<dbReference type="GO" id="GO:0046872">
    <property type="term" value="F:metal ion binding"/>
    <property type="evidence" value="ECO:0007669"/>
    <property type="project" value="UniProtKB-KW"/>
</dbReference>
<evidence type="ECO:0000256" key="9">
    <source>
        <dbReference type="SAM" id="MobiDB-lite"/>
    </source>
</evidence>
<proteinExistence type="inferred from homology"/>
<evidence type="ECO:0000256" key="8">
    <source>
        <dbReference type="RuleBase" id="RU004447"/>
    </source>
</evidence>
<keyword evidence="10" id="KW-0732">Signal</keyword>
<feature type="compositionally biased region" description="Polar residues" evidence="9">
    <location>
        <begin position="454"/>
        <end position="463"/>
    </location>
</feature>
<gene>
    <name evidence="13" type="ORF">DC082_07110</name>
</gene>
<comment type="cofactor">
    <cofactor evidence="1">
        <name>Zn(2+)</name>
        <dbReference type="ChEBI" id="CHEBI:29105"/>
    </cofactor>
</comment>
<dbReference type="Pfam" id="PF00675">
    <property type="entry name" value="Peptidase_M16"/>
    <property type="match status" value="1"/>
</dbReference>
<dbReference type="AlphaFoldDB" id="A0A2U2AK17"/>
<evidence type="ECO:0000256" key="3">
    <source>
        <dbReference type="ARBA" id="ARBA00022670"/>
    </source>
</evidence>
<evidence type="ECO:0000256" key="10">
    <source>
        <dbReference type="SAM" id="SignalP"/>
    </source>
</evidence>
<dbReference type="PROSITE" id="PS00143">
    <property type="entry name" value="INSULINASE"/>
    <property type="match status" value="1"/>
</dbReference>
<dbReference type="SUPFAM" id="SSF63411">
    <property type="entry name" value="LuxS/MPP-like metallohydrolase"/>
    <property type="match status" value="2"/>
</dbReference>
<dbReference type="GO" id="GO:0004222">
    <property type="term" value="F:metalloendopeptidase activity"/>
    <property type="evidence" value="ECO:0007669"/>
    <property type="project" value="InterPro"/>
</dbReference>
<comment type="caution">
    <text evidence="13">The sequence shown here is derived from an EMBL/GenBank/DDBJ whole genome shotgun (WGS) entry which is preliminary data.</text>
</comment>
<feature type="domain" description="Peptidase M16 N-terminal" evidence="11">
    <location>
        <begin position="50"/>
        <end position="196"/>
    </location>
</feature>
<dbReference type="Gene3D" id="3.30.830.10">
    <property type="entry name" value="Metalloenzyme, LuxS/M16 peptidase-like"/>
    <property type="match status" value="2"/>
</dbReference>
<keyword evidence="5" id="KW-0378">Hydrolase</keyword>
<name>A0A2U2AK17_9GAMM</name>
<evidence type="ECO:0000256" key="1">
    <source>
        <dbReference type="ARBA" id="ARBA00001947"/>
    </source>
</evidence>
<feature type="chain" id="PRO_5015688394" evidence="10">
    <location>
        <begin position="28"/>
        <end position="521"/>
    </location>
</feature>
<evidence type="ECO:0000313" key="13">
    <source>
        <dbReference type="EMBL" id="PWD83175.1"/>
    </source>
</evidence>
<evidence type="ECO:0000259" key="12">
    <source>
        <dbReference type="Pfam" id="PF05193"/>
    </source>
</evidence>
<dbReference type="PANTHER" id="PTHR43690">
    <property type="entry name" value="NARDILYSIN"/>
    <property type="match status" value="1"/>
</dbReference>
<keyword evidence="4" id="KW-0479">Metal-binding</keyword>
<dbReference type="Pfam" id="PF05193">
    <property type="entry name" value="Peptidase_M16_C"/>
    <property type="match status" value="1"/>
</dbReference>
<comment type="similarity">
    <text evidence="2 8">Belongs to the peptidase M16 family.</text>
</comment>
<keyword evidence="6" id="KW-0862">Zinc</keyword>
<dbReference type="InterPro" id="IPR007863">
    <property type="entry name" value="Peptidase_M16_C"/>
</dbReference>
<reference evidence="13 14" key="1">
    <citation type="journal article" date="2018" name="Genome Announc.">
        <title>Ignatzschineria cameli sp. nov., isolated from necrotic foot tissue of dromedaries (Camelus dromedarius) and associated maggots (Wohlfahrtia species) in Dubai.</title>
        <authorList>
            <person name="Tsang C.C."/>
            <person name="Tang J.Y."/>
            <person name="Fong J.Y."/>
            <person name="Kinne J."/>
            <person name="Lee H.H."/>
            <person name="Joseph M."/>
            <person name="Jose S."/>
            <person name="Schuster R.K."/>
            <person name="Tang Y."/>
            <person name="Sivakumar S."/>
            <person name="Chen J.H."/>
            <person name="Teng J.L."/>
            <person name="Lau S.K."/>
            <person name="Wernery U."/>
            <person name="Woo P.C."/>
        </authorList>
    </citation>
    <scope>NUCLEOTIDE SEQUENCE [LARGE SCALE GENOMIC DNA]</scope>
    <source>
        <strain evidence="13 14">KCTC 22643</strain>
    </source>
</reference>
<feature type="compositionally biased region" description="Polar residues" evidence="9">
    <location>
        <begin position="507"/>
        <end position="521"/>
    </location>
</feature>
<evidence type="ECO:0000256" key="6">
    <source>
        <dbReference type="ARBA" id="ARBA00022833"/>
    </source>
</evidence>
<dbReference type="GO" id="GO:0006508">
    <property type="term" value="P:proteolysis"/>
    <property type="evidence" value="ECO:0007669"/>
    <property type="project" value="UniProtKB-KW"/>
</dbReference>
<dbReference type="InterPro" id="IPR011765">
    <property type="entry name" value="Pept_M16_N"/>
</dbReference>
<evidence type="ECO:0000256" key="2">
    <source>
        <dbReference type="ARBA" id="ARBA00007261"/>
    </source>
</evidence>
<evidence type="ECO:0000259" key="11">
    <source>
        <dbReference type="Pfam" id="PF00675"/>
    </source>
</evidence>
<feature type="domain" description="Peptidase M16 C-terminal" evidence="12">
    <location>
        <begin position="205"/>
        <end position="386"/>
    </location>
</feature>
<organism evidence="13 14">
    <name type="scientific">Ignatzschineria indica</name>
    <dbReference type="NCBI Taxonomy" id="472583"/>
    <lineage>
        <taxon>Bacteria</taxon>
        <taxon>Pseudomonadati</taxon>
        <taxon>Pseudomonadota</taxon>
        <taxon>Gammaproteobacteria</taxon>
        <taxon>Cardiobacteriales</taxon>
        <taxon>Ignatzschineriaceae</taxon>
        <taxon>Ignatzschineria</taxon>
    </lineage>
</organism>
<sequence>MQKVHPLKKAATLFIAAFSLSSIIAVAETVPEKITIIDNTYETELDNGLKVIVRADHRAPVVTSMVWYKVGSVDEPRGLGGISHMLEHMMFKGTDTLGPNEHSMIIANLGGRDNAFTSTDYTAYFENLPAWELETALKLEADRMQNLELRAEDFAPERLVVAEERRQRTDSNPQAQLYEAFNANLFTTSAYRNPVIGWMPEIEGWTLEDLANWYQQFYAPNNATVVIVGDVDPEKTIALVEQYFGEIPPSENITRPYNFEVAQQGEKRIDLAIPANMPLLFMGYKVPSINEVDATENQEADALLLASLILDGTSSSRLPKRLVRDEQIALEAGSYYNYGARYTTPFTFVAVPAEGISLAQIEQALKEEIALLQNELASEEEIERIIGLYEAGNIYSKDSVASQAMLIGQAETTGEGWQNAENRIERLKKVTPEMIRQVAQKYLNDEQATIATLHPQQASIESSPTKRDEISDVETSDGATPDREIDIKTVGSTEENSPSEKSEAQETQKALETPETPETTI</sequence>
<keyword evidence="3" id="KW-0645">Protease</keyword>
<evidence type="ECO:0000256" key="5">
    <source>
        <dbReference type="ARBA" id="ARBA00022801"/>
    </source>
</evidence>
<evidence type="ECO:0000313" key="14">
    <source>
        <dbReference type="Proteomes" id="UP000244948"/>
    </source>
</evidence>
<evidence type="ECO:0000256" key="7">
    <source>
        <dbReference type="ARBA" id="ARBA00023049"/>
    </source>
</evidence>
<feature type="signal peptide" evidence="10">
    <location>
        <begin position="1"/>
        <end position="27"/>
    </location>
</feature>
<dbReference type="Proteomes" id="UP000244948">
    <property type="component" value="Unassembled WGS sequence"/>
</dbReference>
<dbReference type="InterPro" id="IPR001431">
    <property type="entry name" value="Pept_M16_Zn_BS"/>
</dbReference>
<dbReference type="PANTHER" id="PTHR43690:SF17">
    <property type="entry name" value="PROTEIN YHJJ"/>
    <property type="match status" value="1"/>
</dbReference>
<keyword evidence="7" id="KW-0482">Metalloprotease</keyword>
<dbReference type="RefSeq" id="WP_109236379.1">
    <property type="nucleotide sequence ID" value="NZ_BMXZ01000002.1"/>
</dbReference>
<feature type="region of interest" description="Disordered" evidence="9">
    <location>
        <begin position="454"/>
        <end position="521"/>
    </location>
</feature>
<dbReference type="InterPro" id="IPR011249">
    <property type="entry name" value="Metalloenz_LuxS/M16"/>
</dbReference>
<accession>A0A2U2AK17</accession>